<dbReference type="AlphaFoldDB" id="A0A0M0JBB3"/>
<dbReference type="GO" id="GO:0005634">
    <property type="term" value="C:nucleus"/>
    <property type="evidence" value="ECO:0007669"/>
    <property type="project" value="TreeGrafter"/>
</dbReference>
<dbReference type="OrthoDB" id="120976at2759"/>
<name>A0A0M0JBB3_9EUKA</name>
<keyword evidence="2" id="KW-0433">Leucine-rich repeat</keyword>
<dbReference type="Pfam" id="PF13516">
    <property type="entry name" value="LRR_6"/>
    <property type="match status" value="5"/>
</dbReference>
<comment type="caution">
    <text evidence="5">The sequence shown here is derived from an EMBL/GenBank/DDBJ whole genome shotgun (WGS) entry which is preliminary data.</text>
</comment>
<organism evidence="5 6">
    <name type="scientific">Chrysochromulina tobinii</name>
    <dbReference type="NCBI Taxonomy" id="1460289"/>
    <lineage>
        <taxon>Eukaryota</taxon>
        <taxon>Haptista</taxon>
        <taxon>Haptophyta</taxon>
        <taxon>Prymnesiophyceae</taxon>
        <taxon>Prymnesiales</taxon>
        <taxon>Chrysochromulinaceae</taxon>
        <taxon>Chrysochromulina</taxon>
    </lineage>
</organism>
<dbReference type="SMART" id="SM00368">
    <property type="entry name" value="LRR_RI"/>
    <property type="match status" value="7"/>
</dbReference>
<keyword evidence="3" id="KW-0677">Repeat</keyword>
<dbReference type="PANTHER" id="PTHR24113:SF12">
    <property type="entry name" value="RAN GTPASE-ACTIVATING PROTEIN 1"/>
    <property type="match status" value="1"/>
</dbReference>
<evidence type="ECO:0000313" key="6">
    <source>
        <dbReference type="Proteomes" id="UP000037460"/>
    </source>
</evidence>
<dbReference type="PANTHER" id="PTHR24113">
    <property type="entry name" value="RAN GTPASE-ACTIVATING PROTEIN 1"/>
    <property type="match status" value="1"/>
</dbReference>
<dbReference type="InterPro" id="IPR027038">
    <property type="entry name" value="RanGap"/>
</dbReference>
<evidence type="ECO:0000256" key="1">
    <source>
        <dbReference type="ARBA" id="ARBA00022468"/>
    </source>
</evidence>
<feature type="region of interest" description="Disordered" evidence="4">
    <location>
        <begin position="309"/>
        <end position="354"/>
    </location>
</feature>
<dbReference type="InterPro" id="IPR001611">
    <property type="entry name" value="Leu-rich_rpt"/>
</dbReference>
<protein>
    <submittedName>
        <fullName evidence="5">Uncharacterized protein</fullName>
    </submittedName>
</protein>
<feature type="compositionally biased region" description="Polar residues" evidence="4">
    <location>
        <begin position="344"/>
        <end position="354"/>
    </location>
</feature>
<dbReference type="Proteomes" id="UP000037460">
    <property type="component" value="Unassembled WGS sequence"/>
</dbReference>
<accession>A0A0M0JBB3</accession>
<reference evidence="6" key="1">
    <citation type="journal article" date="2015" name="PLoS Genet.">
        <title>Genome Sequence and Transcriptome Analyses of Chrysochromulina tobin: Metabolic Tools for Enhanced Algal Fitness in the Prominent Order Prymnesiales (Haptophyceae).</title>
        <authorList>
            <person name="Hovde B.T."/>
            <person name="Deodato C.R."/>
            <person name="Hunsperger H.M."/>
            <person name="Ryken S.A."/>
            <person name="Yost W."/>
            <person name="Jha R.K."/>
            <person name="Patterson J."/>
            <person name="Monnat R.J. Jr."/>
            <person name="Barlow S.B."/>
            <person name="Starkenburg S.R."/>
            <person name="Cattolico R.A."/>
        </authorList>
    </citation>
    <scope>NUCLEOTIDE SEQUENCE</scope>
    <source>
        <strain evidence="6">CCMP291</strain>
    </source>
</reference>
<feature type="compositionally biased region" description="Basic and acidic residues" evidence="4">
    <location>
        <begin position="312"/>
        <end position="327"/>
    </location>
</feature>
<evidence type="ECO:0000256" key="4">
    <source>
        <dbReference type="SAM" id="MobiDB-lite"/>
    </source>
</evidence>
<dbReference type="GO" id="GO:0031267">
    <property type="term" value="F:small GTPase binding"/>
    <property type="evidence" value="ECO:0007669"/>
    <property type="project" value="TreeGrafter"/>
</dbReference>
<dbReference type="SUPFAM" id="SSF52047">
    <property type="entry name" value="RNI-like"/>
    <property type="match status" value="1"/>
</dbReference>
<evidence type="ECO:0000313" key="5">
    <source>
        <dbReference type="EMBL" id="KOO23879.1"/>
    </source>
</evidence>
<dbReference type="GO" id="GO:0005829">
    <property type="term" value="C:cytosol"/>
    <property type="evidence" value="ECO:0007669"/>
    <property type="project" value="TreeGrafter"/>
</dbReference>
<keyword evidence="1" id="KW-0343">GTPase activation</keyword>
<dbReference type="InterPro" id="IPR032675">
    <property type="entry name" value="LRR_dom_sf"/>
</dbReference>
<evidence type="ECO:0000256" key="2">
    <source>
        <dbReference type="ARBA" id="ARBA00022614"/>
    </source>
</evidence>
<keyword evidence="6" id="KW-1185">Reference proteome</keyword>
<dbReference type="Gene3D" id="3.80.10.10">
    <property type="entry name" value="Ribonuclease Inhibitor"/>
    <property type="match status" value="1"/>
</dbReference>
<dbReference type="GO" id="GO:0006913">
    <property type="term" value="P:nucleocytoplasmic transport"/>
    <property type="evidence" value="ECO:0007669"/>
    <property type="project" value="TreeGrafter"/>
</dbReference>
<sequence length="354" mass="36534">MLAPSLADNAHVRSLDLSDNGLGAEGVSAIVTALCRTGRQTAAPALRALSLRQNQAGVDGAEAVATLLRSSHPLECLDFAANAIGNKGLGVLAQAIAGAKCKLRMLCIERNELEDEGMEQLATALGENYSLTSLSLEWNAIGPVGGKTLAGVLPMHGTLRALNLGWNGLGDQGIAVLADALAKAPASSPPTLVDLRLHHNRATVLAALPLSRALRTLEMLDVSGNPIGAGGAATLLLAQQEQNSRVKTSGGKGGGSAQYGAERCRVIMEDCCVRPDTFLAGLVRRAADAEEISSDDLQQSGVYAAAAAAAGKENKSKVSRPTSKESKSNGIAIRAEVRPEIGPPTSQVKSGKKK</sequence>
<dbReference type="GO" id="GO:0048471">
    <property type="term" value="C:perinuclear region of cytoplasm"/>
    <property type="evidence" value="ECO:0007669"/>
    <property type="project" value="TreeGrafter"/>
</dbReference>
<evidence type="ECO:0000256" key="3">
    <source>
        <dbReference type="ARBA" id="ARBA00022737"/>
    </source>
</evidence>
<dbReference type="GO" id="GO:0005096">
    <property type="term" value="F:GTPase activator activity"/>
    <property type="evidence" value="ECO:0007669"/>
    <property type="project" value="UniProtKB-KW"/>
</dbReference>
<dbReference type="EMBL" id="JWZX01003149">
    <property type="protein sequence ID" value="KOO23879.1"/>
    <property type="molecule type" value="Genomic_DNA"/>
</dbReference>
<gene>
    <name evidence="5" type="ORF">Ctob_003372</name>
</gene>
<proteinExistence type="predicted"/>